<protein>
    <submittedName>
        <fullName evidence="7">RHS repeat-associated core domain protein</fullName>
    </submittedName>
</protein>
<dbReference type="Pfam" id="PF05593">
    <property type="entry name" value="RHS_repeat"/>
    <property type="match status" value="1"/>
</dbReference>
<accession>F4LMK5</accession>
<gene>
    <name evidence="7" type="ordered locus">Trebr_1325</name>
</gene>
<dbReference type="OrthoDB" id="353304at2"/>
<dbReference type="EMBL" id="CP002696">
    <property type="protein sequence ID" value="AEE16752.1"/>
    <property type="molecule type" value="Genomic_DNA"/>
</dbReference>
<feature type="compositionally biased region" description="Gly residues" evidence="3">
    <location>
        <begin position="50"/>
        <end position="122"/>
    </location>
</feature>
<dbReference type="NCBIfam" id="TIGR01643">
    <property type="entry name" value="YD_repeat_2x"/>
    <property type="match status" value="8"/>
</dbReference>
<feature type="region of interest" description="Disordered" evidence="3">
    <location>
        <begin position="32"/>
        <end position="134"/>
    </location>
</feature>
<evidence type="ECO:0000259" key="6">
    <source>
        <dbReference type="Pfam" id="PF25023"/>
    </source>
</evidence>
<organism evidence="7 8">
    <name type="scientific">Treponema brennaborense (strain DSM 12168 / CIP 105900 / DD5/3)</name>
    <dbReference type="NCBI Taxonomy" id="906968"/>
    <lineage>
        <taxon>Bacteria</taxon>
        <taxon>Pseudomonadati</taxon>
        <taxon>Spirochaetota</taxon>
        <taxon>Spirochaetia</taxon>
        <taxon>Spirochaetales</taxon>
        <taxon>Treponemataceae</taxon>
        <taxon>Treponema</taxon>
    </lineage>
</organism>
<feature type="domain" description="Teneurin-like YD-shell" evidence="6">
    <location>
        <begin position="937"/>
        <end position="1048"/>
    </location>
</feature>
<feature type="compositionally biased region" description="Low complexity" evidence="3">
    <location>
        <begin position="1769"/>
        <end position="1788"/>
    </location>
</feature>
<keyword evidence="2" id="KW-0175">Coiled coil</keyword>
<feature type="domain" description="Teneurin-like YD-shell" evidence="6">
    <location>
        <begin position="1559"/>
        <end position="1680"/>
    </location>
</feature>
<dbReference type="RefSeq" id="WP_013758459.1">
    <property type="nucleotide sequence ID" value="NC_015500.1"/>
</dbReference>
<feature type="chain" id="PRO_5003312807" evidence="4">
    <location>
        <begin position="25"/>
        <end position="2093"/>
    </location>
</feature>
<evidence type="ECO:0000313" key="7">
    <source>
        <dbReference type="EMBL" id="AEE16752.1"/>
    </source>
</evidence>
<name>F4LMK5_TREBD</name>
<dbReference type="InterPro" id="IPR056823">
    <property type="entry name" value="TEN-like_YD-shell"/>
</dbReference>
<dbReference type="Pfam" id="PF20148">
    <property type="entry name" value="DUF6531"/>
    <property type="match status" value="1"/>
</dbReference>
<evidence type="ECO:0000256" key="2">
    <source>
        <dbReference type="SAM" id="Coils"/>
    </source>
</evidence>
<dbReference type="STRING" id="906968.Trebr_1325"/>
<keyword evidence="1" id="KW-0677">Repeat</keyword>
<dbReference type="Gene3D" id="2.180.10.10">
    <property type="entry name" value="RHS repeat-associated core"/>
    <property type="match status" value="3"/>
</dbReference>
<proteinExistence type="predicted"/>
<evidence type="ECO:0000256" key="3">
    <source>
        <dbReference type="SAM" id="MobiDB-lite"/>
    </source>
</evidence>
<evidence type="ECO:0000313" key="8">
    <source>
        <dbReference type="Proteomes" id="UP000006546"/>
    </source>
</evidence>
<dbReference type="InterPro" id="IPR006530">
    <property type="entry name" value="YD"/>
</dbReference>
<dbReference type="Proteomes" id="UP000006546">
    <property type="component" value="Chromosome"/>
</dbReference>
<dbReference type="InterPro" id="IPR031325">
    <property type="entry name" value="RHS_repeat"/>
</dbReference>
<dbReference type="PANTHER" id="PTHR32305:SF15">
    <property type="entry name" value="PROTEIN RHSA-RELATED"/>
    <property type="match status" value="1"/>
</dbReference>
<dbReference type="InterPro" id="IPR022385">
    <property type="entry name" value="Rhs_assc_core"/>
</dbReference>
<keyword evidence="8" id="KW-1185">Reference proteome</keyword>
<dbReference type="eggNOG" id="COG3209">
    <property type="taxonomic scope" value="Bacteria"/>
</dbReference>
<dbReference type="InterPro" id="IPR045351">
    <property type="entry name" value="DUF6531"/>
</dbReference>
<feature type="coiled-coil region" evidence="2">
    <location>
        <begin position="367"/>
        <end position="404"/>
    </location>
</feature>
<evidence type="ECO:0000259" key="5">
    <source>
        <dbReference type="Pfam" id="PF20148"/>
    </source>
</evidence>
<dbReference type="Pfam" id="PF25023">
    <property type="entry name" value="TEN_YD-shell"/>
    <property type="match status" value="4"/>
</dbReference>
<keyword evidence="4" id="KW-0732">Signal</keyword>
<dbReference type="HOGENOM" id="CLU_233810_0_0_12"/>
<feature type="domain" description="DUF6531" evidence="5">
    <location>
        <begin position="207"/>
        <end position="260"/>
    </location>
</feature>
<dbReference type="NCBIfam" id="TIGR03696">
    <property type="entry name" value="Rhs_assc_core"/>
    <property type="match status" value="1"/>
</dbReference>
<evidence type="ECO:0000256" key="1">
    <source>
        <dbReference type="ARBA" id="ARBA00022737"/>
    </source>
</evidence>
<dbReference type="PANTHER" id="PTHR32305">
    <property type="match status" value="1"/>
</dbReference>
<feature type="region of interest" description="Disordered" evidence="3">
    <location>
        <begin position="1766"/>
        <end position="1792"/>
    </location>
</feature>
<feature type="signal peptide" evidence="4">
    <location>
        <begin position="1"/>
        <end position="24"/>
    </location>
</feature>
<reference evidence="8" key="1">
    <citation type="submission" date="2011-04" db="EMBL/GenBank/DDBJ databases">
        <title>The complete genome of Treponema brennaborense DSM 12168.</title>
        <authorList>
            <person name="Lucas S."/>
            <person name="Han J."/>
            <person name="Lapidus A."/>
            <person name="Bruce D."/>
            <person name="Goodwin L."/>
            <person name="Pitluck S."/>
            <person name="Peters L."/>
            <person name="Kyrpides N."/>
            <person name="Mavromatis K."/>
            <person name="Ivanova N."/>
            <person name="Mikhailova N."/>
            <person name="Pagani I."/>
            <person name="Teshima H."/>
            <person name="Detter J.C."/>
            <person name="Tapia R."/>
            <person name="Han C."/>
            <person name="Land M."/>
            <person name="Hauser L."/>
            <person name="Markowitz V."/>
            <person name="Cheng J.-F."/>
            <person name="Hugenholtz P."/>
            <person name="Woyke T."/>
            <person name="Wu D."/>
            <person name="Gronow S."/>
            <person name="Wellnitz S."/>
            <person name="Brambilla E."/>
            <person name="Klenk H.-P."/>
            <person name="Eisen J.A."/>
        </authorList>
    </citation>
    <scope>NUCLEOTIDE SEQUENCE [LARGE SCALE GENOMIC DNA]</scope>
    <source>
        <strain evidence="8">DSM 12168 / CIP 105900 / DD5/3</strain>
    </source>
</reference>
<feature type="domain" description="Teneurin-like YD-shell" evidence="6">
    <location>
        <begin position="1350"/>
        <end position="1510"/>
    </location>
</feature>
<dbReference type="KEGG" id="tbe:Trebr_1325"/>
<sequence length="2093" mass="230190">MKMKKFLAVVAVIMIGLQCIPVSAGGQNSDGTYDYSGAGNPHANDKPPSGGSGSSGGSGGSENGQGSGDSGGSGGSENGQGSGDSGGSGGSENGQGSGDSGGSGGSENGQGSGDSGGSGSSGGSSEPPTGQPELADAVNVETGNIQVEITVAGQPPQDVPAVTGNPVLENQAENTAANVIGTQQQETAGMIQNAAEESQVTQAQETGDPVLLTSGQYVSYETDATIGYGGFPVLRGYRTHNPITGSIGTGWITSLDTRIIRGFDSGIPQKVTSYYQNAVLPMRTYVSNLKKEYVSGHNYPAETDYHQIVTDYKKLIVTWEELLVRAQANTAQAARVRNINSGTKAADISERSLLNAQRIQDSVSETLERYRAELSRCMEQEQLIEQKELLLAKTEETYAQFLKEQEKMNAVQERNQFVNYEGTPQWYRETGFDTLNLIDTKGIIRLYKPTDENKTEWRQVNTVESQKQQIAANGNGFTLSHVNGTNTYYNEWGLYIGETDRNGNSITVNRTENGTITDITTSSGERYTVTYTGNRISSITNGRDPSERVTYTYAGNKLTSVTDVDKDTVHYEYEENRLTKLLKSDGSYVSFTYGMQDAQGNYLTTKTTNEEGFSERFDYDPVNRITTYTTHSGVQTTYRYDEQHRTTEEVHADGSVTQYEYDNLGNLISQILNGDRTTYTYDSKGNRLSAAYSDGSSETWTYNRFSLPISHTDRDGIVETYQRDVKGNLTAYYKGGKLVRSAQYNDKGLVTAITQYGGTTVRTEYEYDSYGNTVKKTTGTKIESWTYDERNRVLSYAINGNTAAVYEYTAKTVTEVRSNGLKTVYTYNGRKDLVSIEQIDTVTGETRVTKYTYDRRHLPVSSSSGDGNTLTETARYLYKPAGEAEADIYSSNNESWITLYTYQNGQRHTIERFKVAGNLPKTITAKELFALKQTVSNVFVQTYDITQTVNGKIAKVTNTLGQITQYKYDNWNHVISITNTLGETSTRSISSGGRLINEQGSHGGVYTYEYDLQGNLTSTGEANSDTVKAEYNADGSIRRVTNRLGEVTEYSYNNRGLVESVKTGTKTDWYTYDNEDRVLSVVTGDTPNKGTAVSYVDYTYSGDGRTVTMTEGGLYKTTYTMNAWNEVTEQLKGDGDTASRRTYTYNAQGNIASFSDGYANKTSYEYNAIGKVSRITYPDGTARTYEYDHLGNVTKITDAEGTVWSGTYDKLGRLVTETGRPGIHKQYFYDALGRITEVKNGGVTVETYSYNERGRTVTVTDGNGSPYTYAKDAFGRLVHETNRLGGSQSYSYDSEGNLARKQDFTGNTTEITYSQGRTVKTVTHSSGEKETFTYDMIGNIIKAENTAGIVTYEYDKGGRLISQYDNASDETVTYTYNSSGTRRKMISTTREVSYSYGKNGETLTIFDNKQRLSVSYKYDTMGREIEKQNGNGITQYTTYDQAGRVVLITEKSSALTGSSSGSLVRGEGYLYDSLGRRSATITDTGAITRYEYNNQGQLSAVYYPDTKELAETQRIEAEHNGLFYKEGSATAVNSFLSGDEYTTLQTLLNRMQNTLGNRLSVLQTFRTEVYTYDSKGNRATKTTPCGTIDYSYDKENRLLSSGWNGQVAVTYTYDANGNLLQEDGRLTVSTYKYNGQNRMVYSRVIDKLQKSAVTTHYEYDAFGRRVIVQEEGSDTMKTLYDGFTFEIVKESPIFANGLFTDKYNTGIQYSTSNTGKPTGDRYRYIEDESDDSRYRYIEDSVYELQTPRFTGNRAVLYGNGSPVAVNRGSSSSSSSSNSNSASSSSTSSGGYFAPTGTRYTNTSYLQDNISYLGTDILGSVRTVTSSYGTVESESTYDVFGTPITGTYTAGIDFGYLRKPYDTATGLYNYGYRDYSPNAARFTTVDPIKDGANWFVYVNNDPVNYVDLWGLADCGLYNSMYSASTGHTEVTLSYTKNSYDVMNVTTRKVNPDGTIDYANNGIKSTNYRATNNVRTPEERGSPVSFNSYNYYPVQFPNGTWSVTPSVAGTNDAEGPLKLRTNANIQVPVFNQDGKLTGEYVTDTGYNIHSGKGETTIGCIKLSDADVAAIAQIVDSALVSGGSATIKVSNGKKNK</sequence>
<feature type="domain" description="Teneurin-like YD-shell" evidence="6">
    <location>
        <begin position="1184"/>
        <end position="1324"/>
    </location>
</feature>
<evidence type="ECO:0000256" key="4">
    <source>
        <dbReference type="SAM" id="SignalP"/>
    </source>
</evidence>
<dbReference type="InterPro" id="IPR050708">
    <property type="entry name" value="T6SS_VgrG/RHS"/>
</dbReference>